<dbReference type="PROSITE" id="PS50011">
    <property type="entry name" value="PROTEIN_KINASE_DOM"/>
    <property type="match status" value="1"/>
</dbReference>
<evidence type="ECO:0000256" key="8">
    <source>
        <dbReference type="ARBA" id="ARBA00048679"/>
    </source>
</evidence>
<dbReference type="GO" id="GO:0004674">
    <property type="term" value="F:protein serine/threonine kinase activity"/>
    <property type="evidence" value="ECO:0007669"/>
    <property type="project" value="UniProtKB-KW"/>
</dbReference>
<organism evidence="11 12">
    <name type="scientific">Protea cynaroides</name>
    <dbReference type="NCBI Taxonomy" id="273540"/>
    <lineage>
        <taxon>Eukaryota</taxon>
        <taxon>Viridiplantae</taxon>
        <taxon>Streptophyta</taxon>
        <taxon>Embryophyta</taxon>
        <taxon>Tracheophyta</taxon>
        <taxon>Spermatophyta</taxon>
        <taxon>Magnoliopsida</taxon>
        <taxon>Proteales</taxon>
        <taxon>Proteaceae</taxon>
        <taxon>Protea</taxon>
    </lineage>
</organism>
<keyword evidence="4" id="KW-0547">Nucleotide-binding</keyword>
<dbReference type="Gene3D" id="3.30.200.20">
    <property type="entry name" value="Phosphorylase Kinase, domain 1"/>
    <property type="match status" value="1"/>
</dbReference>
<dbReference type="OrthoDB" id="432483at2759"/>
<protein>
    <recommendedName>
        <fullName evidence="1">non-specific serine/threonine protein kinase</fullName>
        <ecNumber evidence="1">2.7.11.1</ecNumber>
    </recommendedName>
</protein>
<evidence type="ECO:0000313" key="12">
    <source>
        <dbReference type="Proteomes" id="UP001141806"/>
    </source>
</evidence>
<keyword evidence="6" id="KW-0067">ATP-binding</keyword>
<evidence type="ECO:0000256" key="1">
    <source>
        <dbReference type="ARBA" id="ARBA00012513"/>
    </source>
</evidence>
<feature type="domain" description="Protein kinase" evidence="10">
    <location>
        <begin position="101"/>
        <end position="170"/>
    </location>
</feature>
<dbReference type="AlphaFoldDB" id="A0A9Q0JWN6"/>
<evidence type="ECO:0000256" key="4">
    <source>
        <dbReference type="ARBA" id="ARBA00022741"/>
    </source>
</evidence>
<reference evidence="11" key="1">
    <citation type="journal article" date="2023" name="Plant J.">
        <title>The genome of the king protea, Protea cynaroides.</title>
        <authorList>
            <person name="Chang J."/>
            <person name="Duong T.A."/>
            <person name="Schoeman C."/>
            <person name="Ma X."/>
            <person name="Roodt D."/>
            <person name="Barker N."/>
            <person name="Li Z."/>
            <person name="Van de Peer Y."/>
            <person name="Mizrachi E."/>
        </authorList>
    </citation>
    <scope>NUCLEOTIDE SEQUENCE</scope>
    <source>
        <tissue evidence="11">Young leaves</tissue>
    </source>
</reference>
<proteinExistence type="predicted"/>
<dbReference type="Proteomes" id="UP001141806">
    <property type="component" value="Unassembled WGS sequence"/>
</dbReference>
<evidence type="ECO:0000256" key="6">
    <source>
        <dbReference type="ARBA" id="ARBA00022840"/>
    </source>
</evidence>
<feature type="region of interest" description="Disordered" evidence="9">
    <location>
        <begin position="1"/>
        <end position="24"/>
    </location>
</feature>
<evidence type="ECO:0000256" key="5">
    <source>
        <dbReference type="ARBA" id="ARBA00022777"/>
    </source>
</evidence>
<dbReference type="SUPFAM" id="SSF56112">
    <property type="entry name" value="Protein kinase-like (PK-like)"/>
    <property type="match status" value="1"/>
</dbReference>
<gene>
    <name evidence="11" type="ORF">NE237_011339</name>
</gene>
<keyword evidence="5" id="KW-0418">Kinase</keyword>
<comment type="catalytic activity">
    <reaction evidence="8">
        <text>L-seryl-[protein] + ATP = O-phospho-L-seryl-[protein] + ADP + H(+)</text>
        <dbReference type="Rhea" id="RHEA:17989"/>
        <dbReference type="Rhea" id="RHEA-COMP:9863"/>
        <dbReference type="Rhea" id="RHEA-COMP:11604"/>
        <dbReference type="ChEBI" id="CHEBI:15378"/>
        <dbReference type="ChEBI" id="CHEBI:29999"/>
        <dbReference type="ChEBI" id="CHEBI:30616"/>
        <dbReference type="ChEBI" id="CHEBI:83421"/>
        <dbReference type="ChEBI" id="CHEBI:456216"/>
        <dbReference type="EC" id="2.7.11.1"/>
    </reaction>
</comment>
<name>A0A9Q0JWN6_9MAGN</name>
<evidence type="ECO:0000256" key="7">
    <source>
        <dbReference type="ARBA" id="ARBA00047899"/>
    </source>
</evidence>
<accession>A0A9Q0JWN6</accession>
<evidence type="ECO:0000313" key="11">
    <source>
        <dbReference type="EMBL" id="KAJ4954556.1"/>
    </source>
</evidence>
<dbReference type="GO" id="GO:0005524">
    <property type="term" value="F:ATP binding"/>
    <property type="evidence" value="ECO:0007669"/>
    <property type="project" value="UniProtKB-KW"/>
</dbReference>
<dbReference type="InterPro" id="IPR000719">
    <property type="entry name" value="Prot_kinase_dom"/>
</dbReference>
<evidence type="ECO:0000256" key="2">
    <source>
        <dbReference type="ARBA" id="ARBA00022527"/>
    </source>
</evidence>
<comment type="caution">
    <text evidence="11">The sequence shown here is derived from an EMBL/GenBank/DDBJ whole genome shotgun (WGS) entry which is preliminary data.</text>
</comment>
<dbReference type="InterPro" id="IPR011009">
    <property type="entry name" value="Kinase-like_dom_sf"/>
</dbReference>
<sequence length="170" mass="18415">MDPNDTTNFESISSSTPQPCPTMPTNLETKTASVMFIIVGQPTVGPMGAITPTGTKTSDAKTSDSVTNIGRLSCNSTRSDSLENSNAPLKSHTGGDGLCHFWLLKHLCYGDIGSVYLVELRGTNTFFAMKVMDKASLASRKKLLLAQTKKEILGLLDHPFLPTLYPSFER</sequence>
<dbReference type="EMBL" id="JAMYWD010000011">
    <property type="protein sequence ID" value="KAJ4954556.1"/>
    <property type="molecule type" value="Genomic_DNA"/>
</dbReference>
<dbReference type="EC" id="2.7.11.1" evidence="1"/>
<keyword evidence="3" id="KW-0808">Transferase</keyword>
<evidence type="ECO:0000256" key="3">
    <source>
        <dbReference type="ARBA" id="ARBA00022679"/>
    </source>
</evidence>
<comment type="catalytic activity">
    <reaction evidence="7">
        <text>L-threonyl-[protein] + ATP = O-phospho-L-threonyl-[protein] + ADP + H(+)</text>
        <dbReference type="Rhea" id="RHEA:46608"/>
        <dbReference type="Rhea" id="RHEA-COMP:11060"/>
        <dbReference type="Rhea" id="RHEA-COMP:11605"/>
        <dbReference type="ChEBI" id="CHEBI:15378"/>
        <dbReference type="ChEBI" id="CHEBI:30013"/>
        <dbReference type="ChEBI" id="CHEBI:30616"/>
        <dbReference type="ChEBI" id="CHEBI:61977"/>
        <dbReference type="ChEBI" id="CHEBI:456216"/>
        <dbReference type="EC" id="2.7.11.1"/>
    </reaction>
</comment>
<keyword evidence="12" id="KW-1185">Reference proteome</keyword>
<keyword evidence="2" id="KW-0723">Serine/threonine-protein kinase</keyword>
<evidence type="ECO:0000259" key="10">
    <source>
        <dbReference type="PROSITE" id="PS50011"/>
    </source>
</evidence>
<evidence type="ECO:0000256" key="9">
    <source>
        <dbReference type="SAM" id="MobiDB-lite"/>
    </source>
</evidence>
<dbReference type="PANTHER" id="PTHR45637">
    <property type="entry name" value="FLIPPASE KINASE 1-RELATED"/>
    <property type="match status" value="1"/>
</dbReference>